<organism evidence="5 6">
    <name type="scientific">Oryza sativa subsp. japonica</name>
    <name type="common">Rice</name>
    <dbReference type="NCBI Taxonomy" id="39947"/>
    <lineage>
        <taxon>Eukaryota</taxon>
        <taxon>Viridiplantae</taxon>
        <taxon>Streptophyta</taxon>
        <taxon>Embryophyta</taxon>
        <taxon>Tracheophyta</taxon>
        <taxon>Spermatophyta</taxon>
        <taxon>Magnoliopsida</taxon>
        <taxon>Liliopsida</taxon>
        <taxon>Poales</taxon>
        <taxon>Poaceae</taxon>
        <taxon>BOP clade</taxon>
        <taxon>Oryzoideae</taxon>
        <taxon>Oryzeae</taxon>
        <taxon>Oryzinae</taxon>
        <taxon>Oryza</taxon>
        <taxon>Oryza sativa</taxon>
    </lineage>
</organism>
<proteinExistence type="inferred from homology"/>
<keyword evidence="3" id="KW-0378">Hydrolase</keyword>
<dbReference type="Proteomes" id="UP000000763">
    <property type="component" value="Chromosome 4"/>
</dbReference>
<dbReference type="SUPFAM" id="SSF54001">
    <property type="entry name" value="Cysteine proteinases"/>
    <property type="match status" value="1"/>
</dbReference>
<dbReference type="Pfam" id="PF02902">
    <property type="entry name" value="Peptidase_C48"/>
    <property type="match status" value="1"/>
</dbReference>
<evidence type="ECO:0000259" key="4">
    <source>
        <dbReference type="PROSITE" id="PS50600"/>
    </source>
</evidence>
<evidence type="ECO:0000313" key="5">
    <source>
        <dbReference type="EMBL" id="BAH92843.1"/>
    </source>
</evidence>
<dbReference type="GO" id="GO:0006508">
    <property type="term" value="P:proteolysis"/>
    <property type="evidence" value="ECO:0007669"/>
    <property type="project" value="UniProtKB-KW"/>
</dbReference>
<keyword evidence="2" id="KW-0645">Protease</keyword>
<reference evidence="6" key="2">
    <citation type="journal article" date="2008" name="Nucleic Acids Res.">
        <title>The rice annotation project database (RAP-DB): 2008 update.</title>
        <authorList>
            <consortium name="The rice annotation project (RAP)"/>
        </authorList>
    </citation>
    <scope>GENOME REANNOTATION</scope>
    <source>
        <strain evidence="6">cv. Nipponbare</strain>
    </source>
</reference>
<comment type="similarity">
    <text evidence="1">Belongs to the peptidase C48 family.</text>
</comment>
<reference evidence="5 6" key="1">
    <citation type="journal article" date="2005" name="Nature">
        <title>The map-based sequence of the rice genome.</title>
        <authorList>
            <consortium name="International rice genome sequencing project (IRGSP)"/>
            <person name="Matsumoto T."/>
            <person name="Wu J."/>
            <person name="Kanamori H."/>
            <person name="Katayose Y."/>
            <person name="Fujisawa M."/>
            <person name="Namiki N."/>
            <person name="Mizuno H."/>
            <person name="Yamamoto K."/>
            <person name="Antonio B.A."/>
            <person name="Baba T."/>
            <person name="Sakata K."/>
            <person name="Nagamura Y."/>
            <person name="Aoki H."/>
            <person name="Arikawa K."/>
            <person name="Arita K."/>
            <person name="Bito T."/>
            <person name="Chiden Y."/>
            <person name="Fujitsuka N."/>
            <person name="Fukunaka R."/>
            <person name="Hamada M."/>
            <person name="Harada C."/>
            <person name="Hayashi A."/>
            <person name="Hijishita S."/>
            <person name="Honda M."/>
            <person name="Hosokawa S."/>
            <person name="Ichikawa Y."/>
            <person name="Idonuma A."/>
            <person name="Iijima M."/>
            <person name="Ikeda M."/>
            <person name="Ikeno M."/>
            <person name="Ito K."/>
            <person name="Ito S."/>
            <person name="Ito T."/>
            <person name="Ito Y."/>
            <person name="Ito Y."/>
            <person name="Iwabuchi A."/>
            <person name="Kamiya K."/>
            <person name="Karasawa W."/>
            <person name="Kurita K."/>
            <person name="Katagiri S."/>
            <person name="Kikuta A."/>
            <person name="Kobayashi H."/>
            <person name="Kobayashi N."/>
            <person name="Machita K."/>
            <person name="Maehara T."/>
            <person name="Masukawa M."/>
            <person name="Mizubayashi T."/>
            <person name="Mukai Y."/>
            <person name="Nagasaki H."/>
            <person name="Nagata Y."/>
            <person name="Naito S."/>
            <person name="Nakashima M."/>
            <person name="Nakama Y."/>
            <person name="Nakamichi Y."/>
            <person name="Nakamura M."/>
            <person name="Meguro A."/>
            <person name="Negishi M."/>
            <person name="Ohta I."/>
            <person name="Ohta T."/>
            <person name="Okamoto M."/>
            <person name="Ono N."/>
            <person name="Saji S."/>
            <person name="Sakaguchi M."/>
            <person name="Sakai K."/>
            <person name="Shibata M."/>
            <person name="Shimokawa T."/>
            <person name="Song J."/>
            <person name="Takazaki Y."/>
            <person name="Terasawa K."/>
            <person name="Tsugane M."/>
            <person name="Tsuji K."/>
            <person name="Ueda S."/>
            <person name="Waki K."/>
            <person name="Yamagata H."/>
            <person name="Yamamoto M."/>
            <person name="Yamamoto S."/>
            <person name="Yamane H."/>
            <person name="Yoshiki S."/>
            <person name="Yoshihara R."/>
            <person name="Yukawa K."/>
            <person name="Zhong H."/>
            <person name="Yano M."/>
            <person name="Yuan Q."/>
            <person name="Ouyang S."/>
            <person name="Liu J."/>
            <person name="Jones K.M."/>
            <person name="Gansberger K."/>
            <person name="Moffat K."/>
            <person name="Hill J."/>
            <person name="Bera J."/>
            <person name="Fadrosh D."/>
            <person name="Jin S."/>
            <person name="Johri S."/>
            <person name="Kim M."/>
            <person name="Overton L."/>
            <person name="Reardon M."/>
            <person name="Tsitrin T."/>
            <person name="Vuong H."/>
            <person name="Weaver B."/>
            <person name="Ciecko A."/>
            <person name="Tallon L."/>
            <person name="Jackson J."/>
            <person name="Pai G."/>
            <person name="Aken S.V."/>
            <person name="Utterback T."/>
            <person name="Reidmuller S."/>
            <person name="Feldblyum T."/>
            <person name="Hsiao J."/>
            <person name="Zismann V."/>
            <person name="Iobst S."/>
            <person name="de Vazeille A.R."/>
            <person name="Buell C.R."/>
            <person name="Ying K."/>
            <person name="Li Y."/>
            <person name="Lu T."/>
            <person name="Huang Y."/>
            <person name="Zhao Q."/>
            <person name="Feng Q."/>
            <person name="Zhang L."/>
            <person name="Zhu J."/>
            <person name="Weng Q."/>
            <person name="Mu J."/>
            <person name="Lu Y."/>
            <person name="Fan D."/>
            <person name="Liu Y."/>
            <person name="Guan J."/>
            <person name="Zhang Y."/>
            <person name="Yu S."/>
            <person name="Liu X."/>
            <person name="Zhang Y."/>
            <person name="Hong G."/>
            <person name="Han B."/>
            <person name="Choisne N."/>
            <person name="Demange N."/>
            <person name="Orjeda G."/>
            <person name="Samain S."/>
            <person name="Cattolico L."/>
            <person name="Pelletier E."/>
            <person name="Couloux A."/>
            <person name="Segurens B."/>
            <person name="Wincker P."/>
            <person name="D'Hont A."/>
            <person name="Scarpelli C."/>
            <person name="Weissenbach J."/>
            <person name="Salanoubat M."/>
            <person name="Quetier F."/>
            <person name="Yu Y."/>
            <person name="Kim H.R."/>
            <person name="Rambo T."/>
            <person name="Currie J."/>
            <person name="Collura K."/>
            <person name="Luo M."/>
            <person name="Yang T."/>
            <person name="Ammiraju J.S.S."/>
            <person name="Engler F."/>
            <person name="Soderlund C."/>
            <person name="Wing R.A."/>
            <person name="Palmer L.E."/>
            <person name="de la Bastide M."/>
            <person name="Spiegel L."/>
            <person name="Nascimento L."/>
            <person name="Zutavern T."/>
            <person name="O'Shaughnessy A."/>
            <person name="Dike S."/>
            <person name="Dedhia N."/>
            <person name="Preston R."/>
            <person name="Balija V."/>
            <person name="McCombie W.R."/>
            <person name="Chow T."/>
            <person name="Chen H."/>
            <person name="Chung M."/>
            <person name="Chen C."/>
            <person name="Shaw J."/>
            <person name="Wu H."/>
            <person name="Hsiao K."/>
            <person name="Chao Y."/>
            <person name="Chu M."/>
            <person name="Cheng C."/>
            <person name="Hour A."/>
            <person name="Lee P."/>
            <person name="Lin S."/>
            <person name="Lin Y."/>
            <person name="Liou J."/>
            <person name="Liu S."/>
            <person name="Hsing Y."/>
            <person name="Raghuvanshi S."/>
            <person name="Mohanty A."/>
            <person name="Bharti A.K."/>
            <person name="Gaur A."/>
            <person name="Gupta V."/>
            <person name="Kumar D."/>
            <person name="Ravi V."/>
            <person name="Vij S."/>
            <person name="Kapur A."/>
            <person name="Khurana P."/>
            <person name="Khurana P."/>
            <person name="Khurana J.P."/>
            <person name="Tyagi A.K."/>
            <person name="Gaikwad K."/>
            <person name="Singh A."/>
            <person name="Dalal V."/>
            <person name="Srivastava S."/>
            <person name="Dixit A."/>
            <person name="Pal A.K."/>
            <person name="Ghazi I.A."/>
            <person name="Yadav M."/>
            <person name="Pandit A."/>
            <person name="Bhargava A."/>
            <person name="Sureshbabu K."/>
            <person name="Batra K."/>
            <person name="Sharma T.R."/>
            <person name="Mohapatra T."/>
            <person name="Singh N.K."/>
            <person name="Messing J."/>
            <person name="Nelson A.B."/>
            <person name="Fuks G."/>
            <person name="Kavchok S."/>
            <person name="Keizer G."/>
            <person name="Linton E."/>
            <person name="Llaca V."/>
            <person name="Song R."/>
            <person name="Tanyolac B."/>
            <person name="Young S."/>
            <person name="Ho-Il K."/>
            <person name="Hahn J.H."/>
            <person name="Sangsakoo G."/>
            <person name="Vanavichit A."/>
            <person name="de Mattos Luiz.A.T."/>
            <person name="Zimmer P.D."/>
            <person name="Malone G."/>
            <person name="Dellagostin O."/>
            <person name="de Oliveira A.C."/>
            <person name="Bevan M."/>
            <person name="Bancroft I."/>
            <person name="Minx P."/>
            <person name="Cordum H."/>
            <person name="Wilson R."/>
            <person name="Cheng Z."/>
            <person name="Jin W."/>
            <person name="Jiang J."/>
            <person name="Leong S.A."/>
            <person name="Iwama H."/>
            <person name="Gojobori T."/>
            <person name="Itoh T."/>
            <person name="Niimura Y."/>
            <person name="Fujii Y."/>
            <person name="Habara T."/>
            <person name="Sakai H."/>
            <person name="Sato Y."/>
            <person name="Wilson G."/>
            <person name="Kumar K."/>
            <person name="McCouch S."/>
            <person name="Juretic N."/>
            <person name="Hoen D."/>
            <person name="Wright S."/>
            <person name="Bruskiewich R."/>
            <person name="Bureau T."/>
            <person name="Miyao A."/>
            <person name="Hirochika H."/>
            <person name="Nishikawa T."/>
            <person name="Kadowaki K."/>
            <person name="Sugiura M."/>
            <person name="Burr B."/>
            <person name="Sasaki T."/>
        </authorList>
    </citation>
    <scope>NUCLEOTIDE SEQUENCE [LARGE SCALE GENOMIC DNA]</scope>
    <source>
        <strain evidence="6">cv. Nipponbare</strain>
    </source>
</reference>
<gene>
    <name evidence="5" type="ordered locus">Os04g0639800</name>
</gene>
<sequence length="229" mass="26002">MIDAIKKGVKIFIPVLHEKHWFLIVISRKKDTIYILDSLPCKSREAVICGILETLQKLGKESIAGSQYICEVLDVQRQGNKYIYCPVLFQGEWIVACCVFSSSNQVHVFCHKDTLASVKPFCIDLGAKANSALKRCGYNQVKFPDRKVAYTGTNIKVNDSAFASMYFIENFGTSGEIHFNRFLEKNDEVKDEFIKDVKLGLLPYLLNHKNNTGTVPNEISELIKKNKRT</sequence>
<accession>C7J1X3</accession>
<dbReference type="InterPro" id="IPR003653">
    <property type="entry name" value="Peptidase_C48_C"/>
</dbReference>
<dbReference type="InterPro" id="IPR038765">
    <property type="entry name" value="Papain-like_cys_pep_sf"/>
</dbReference>
<evidence type="ECO:0000256" key="3">
    <source>
        <dbReference type="ARBA" id="ARBA00022801"/>
    </source>
</evidence>
<name>C7J1X3_ORYSJ</name>
<dbReference type="Gene3D" id="3.40.395.10">
    <property type="entry name" value="Adenoviral Proteinase, Chain A"/>
    <property type="match status" value="1"/>
</dbReference>
<dbReference type="PROSITE" id="PS50600">
    <property type="entry name" value="ULP_PROTEASE"/>
    <property type="match status" value="1"/>
</dbReference>
<dbReference type="EMBL" id="AP008210">
    <property type="protein sequence ID" value="BAH92843.1"/>
    <property type="molecule type" value="Genomic_DNA"/>
</dbReference>
<evidence type="ECO:0000256" key="2">
    <source>
        <dbReference type="ARBA" id="ARBA00022670"/>
    </source>
</evidence>
<evidence type="ECO:0000256" key="1">
    <source>
        <dbReference type="ARBA" id="ARBA00005234"/>
    </source>
</evidence>
<evidence type="ECO:0000313" key="6">
    <source>
        <dbReference type="Proteomes" id="UP000000763"/>
    </source>
</evidence>
<protein>
    <submittedName>
        <fullName evidence="5">Os04g0639800 protein</fullName>
    </submittedName>
</protein>
<dbReference type="KEGG" id="dosa:Os04g0639800"/>
<dbReference type="GO" id="GO:0008234">
    <property type="term" value="F:cysteine-type peptidase activity"/>
    <property type="evidence" value="ECO:0007669"/>
    <property type="project" value="InterPro"/>
</dbReference>
<feature type="domain" description="Ubiquitin-like protease family profile" evidence="4">
    <location>
        <begin position="1"/>
        <end position="147"/>
    </location>
</feature>
<dbReference type="AlphaFoldDB" id="C7J1X3"/>